<accession>A0A1X1V6B9</accession>
<evidence type="ECO:0000313" key="1">
    <source>
        <dbReference type="EMBL" id="ORV64603.1"/>
    </source>
</evidence>
<protein>
    <submittedName>
        <fullName evidence="1">Uncharacterized protein</fullName>
    </submittedName>
</protein>
<keyword evidence="2" id="KW-1185">Reference proteome</keyword>
<organism evidence="1 2">
    <name type="scientific">Mycobacterium fragae</name>
    <dbReference type="NCBI Taxonomy" id="1260918"/>
    <lineage>
        <taxon>Bacteria</taxon>
        <taxon>Bacillati</taxon>
        <taxon>Actinomycetota</taxon>
        <taxon>Actinomycetes</taxon>
        <taxon>Mycobacteriales</taxon>
        <taxon>Mycobacteriaceae</taxon>
        <taxon>Mycobacterium</taxon>
    </lineage>
</organism>
<sequence length="82" mass="9541">MTATPWACRLLGHRPRFRVEGRTMHWECERGCGQANGSKVYSTAAQARQYATAFDHRGELGKRAPLIGLLPLRLWHRLRRRR</sequence>
<dbReference type="STRING" id="1260918.AWC06_05920"/>
<dbReference type="EMBL" id="LQOW01000003">
    <property type="protein sequence ID" value="ORV64603.1"/>
    <property type="molecule type" value="Genomic_DNA"/>
</dbReference>
<gene>
    <name evidence="1" type="ORF">AWC06_05920</name>
</gene>
<dbReference type="OrthoDB" id="5149759at2"/>
<comment type="caution">
    <text evidence="1">The sequence shown here is derived from an EMBL/GenBank/DDBJ whole genome shotgun (WGS) entry which is preliminary data.</text>
</comment>
<dbReference type="Proteomes" id="UP000194000">
    <property type="component" value="Unassembled WGS sequence"/>
</dbReference>
<evidence type="ECO:0000313" key="2">
    <source>
        <dbReference type="Proteomes" id="UP000194000"/>
    </source>
</evidence>
<reference evidence="1 2" key="1">
    <citation type="submission" date="2016-01" db="EMBL/GenBank/DDBJ databases">
        <title>The new phylogeny of the genus Mycobacterium.</title>
        <authorList>
            <person name="Tarcisio F."/>
            <person name="Conor M."/>
            <person name="Antonella G."/>
            <person name="Elisabetta G."/>
            <person name="Giulia F.S."/>
            <person name="Sara T."/>
            <person name="Anna F."/>
            <person name="Clotilde B."/>
            <person name="Roberto B."/>
            <person name="Veronica D.S."/>
            <person name="Fabio R."/>
            <person name="Monica P."/>
            <person name="Olivier J."/>
            <person name="Enrico T."/>
            <person name="Nicola S."/>
        </authorList>
    </citation>
    <scope>NUCLEOTIDE SEQUENCE [LARGE SCALE GENOMIC DNA]</scope>
    <source>
        <strain evidence="1 2">DSM 45731</strain>
    </source>
</reference>
<dbReference type="AlphaFoldDB" id="A0A1X1V6B9"/>
<name>A0A1X1V6B9_9MYCO</name>
<proteinExistence type="predicted"/>